<dbReference type="Pfam" id="PF23082">
    <property type="entry name" value="Myb_DNA-binding_2"/>
    <property type="match status" value="1"/>
</dbReference>
<dbReference type="Pfam" id="PF00226">
    <property type="entry name" value="DnaJ"/>
    <property type="match status" value="1"/>
</dbReference>
<keyword evidence="5" id="KW-0010">Activator</keyword>
<dbReference type="Gene3D" id="1.10.8.840">
    <property type="entry name" value="Ribosome-associated complex head domain"/>
    <property type="match status" value="1"/>
</dbReference>
<dbReference type="InterPro" id="IPR032003">
    <property type="entry name" value="RAC_head"/>
</dbReference>
<feature type="domain" description="SANT" evidence="11">
    <location>
        <begin position="574"/>
        <end position="629"/>
    </location>
</feature>
<evidence type="ECO:0000313" key="12">
    <source>
        <dbReference type="EMBL" id="OXU20183.1"/>
    </source>
</evidence>
<dbReference type="SMART" id="SM00271">
    <property type="entry name" value="DnaJ"/>
    <property type="match status" value="1"/>
</dbReference>
<evidence type="ECO:0000259" key="9">
    <source>
        <dbReference type="PROSITE" id="PS50076"/>
    </source>
</evidence>
<dbReference type="PROSITE" id="PS50076">
    <property type="entry name" value="DNAJ_2"/>
    <property type="match status" value="1"/>
</dbReference>
<dbReference type="GO" id="GO:0043022">
    <property type="term" value="F:ribosome binding"/>
    <property type="evidence" value="ECO:0007669"/>
    <property type="project" value="InterPro"/>
</dbReference>
<evidence type="ECO:0000256" key="1">
    <source>
        <dbReference type="ARBA" id="ARBA00004123"/>
    </source>
</evidence>
<dbReference type="Pfam" id="PF00249">
    <property type="entry name" value="Myb_DNA-binding"/>
    <property type="match status" value="1"/>
</dbReference>
<dbReference type="SUPFAM" id="SSF46565">
    <property type="entry name" value="Chaperone J-domain"/>
    <property type="match status" value="1"/>
</dbReference>
<dbReference type="InterPro" id="IPR001005">
    <property type="entry name" value="SANT/Myb"/>
</dbReference>
<comment type="subcellular location">
    <subcellularLocation>
        <location evidence="2">Cytoplasm</location>
    </subcellularLocation>
    <subcellularLocation>
        <location evidence="1">Nucleus</location>
    </subcellularLocation>
</comment>
<dbReference type="PROSITE" id="PS00636">
    <property type="entry name" value="DNAJ_1"/>
    <property type="match status" value="1"/>
</dbReference>
<dbReference type="InterPro" id="IPR054076">
    <property type="entry name" value="ZUO1-like_ZHD"/>
</dbReference>
<dbReference type="EMBL" id="NNAY01002981">
    <property type="protein sequence ID" value="OXU20183.1"/>
    <property type="molecule type" value="Genomic_DNA"/>
</dbReference>
<evidence type="ECO:0000256" key="3">
    <source>
        <dbReference type="ARBA" id="ARBA00022490"/>
    </source>
</evidence>
<dbReference type="Gene3D" id="1.10.287.110">
    <property type="entry name" value="DnaJ domain"/>
    <property type="match status" value="1"/>
</dbReference>
<organism evidence="12 13">
    <name type="scientific">Trichomalopsis sarcophagae</name>
    <dbReference type="NCBI Taxonomy" id="543379"/>
    <lineage>
        <taxon>Eukaryota</taxon>
        <taxon>Metazoa</taxon>
        <taxon>Ecdysozoa</taxon>
        <taxon>Arthropoda</taxon>
        <taxon>Hexapoda</taxon>
        <taxon>Insecta</taxon>
        <taxon>Pterygota</taxon>
        <taxon>Neoptera</taxon>
        <taxon>Endopterygota</taxon>
        <taxon>Hymenoptera</taxon>
        <taxon>Apocrita</taxon>
        <taxon>Proctotrupomorpha</taxon>
        <taxon>Chalcidoidea</taxon>
        <taxon>Pteromalidae</taxon>
        <taxon>Pteromalinae</taxon>
        <taxon>Trichomalopsis</taxon>
    </lineage>
</organism>
<evidence type="ECO:0000256" key="8">
    <source>
        <dbReference type="SAM" id="MobiDB-lite"/>
    </source>
</evidence>
<dbReference type="InterPro" id="IPR044634">
    <property type="entry name" value="Zuotin/DnaJC2"/>
</dbReference>
<comment type="caution">
    <text evidence="12">The sequence shown here is derived from an EMBL/GenBank/DDBJ whole genome shotgun (WGS) entry which is preliminary data.</text>
</comment>
<dbReference type="InterPro" id="IPR017884">
    <property type="entry name" value="SANT_dom"/>
</dbReference>
<dbReference type="Pfam" id="PF21884">
    <property type="entry name" value="ZUO1-like_ZHD"/>
    <property type="match status" value="1"/>
</dbReference>
<evidence type="ECO:0000256" key="6">
    <source>
        <dbReference type="ARBA" id="ARBA00023186"/>
    </source>
</evidence>
<keyword evidence="3" id="KW-0963">Cytoplasm</keyword>
<proteinExistence type="predicted"/>
<keyword evidence="7" id="KW-0539">Nucleus</keyword>
<evidence type="ECO:0000256" key="4">
    <source>
        <dbReference type="ARBA" id="ARBA00022737"/>
    </source>
</evidence>
<name>A0A232EPA7_9HYME</name>
<dbReference type="SMART" id="SM00717">
    <property type="entry name" value="SANT"/>
    <property type="match status" value="2"/>
</dbReference>
<dbReference type="InterPro" id="IPR036869">
    <property type="entry name" value="J_dom_sf"/>
</dbReference>
<dbReference type="Gene3D" id="1.10.10.60">
    <property type="entry name" value="Homeodomain-like"/>
    <property type="match status" value="2"/>
</dbReference>
<keyword evidence="4" id="KW-0677">Repeat</keyword>
<evidence type="ECO:0000256" key="2">
    <source>
        <dbReference type="ARBA" id="ARBA00004496"/>
    </source>
</evidence>
<evidence type="ECO:0000256" key="5">
    <source>
        <dbReference type="ARBA" id="ARBA00023159"/>
    </source>
</evidence>
<protein>
    <submittedName>
        <fullName evidence="12">Uncharacterized protein</fullName>
    </submittedName>
</protein>
<feature type="domain" description="J" evidence="9">
    <location>
        <begin position="97"/>
        <end position="169"/>
    </location>
</feature>
<evidence type="ECO:0000259" key="10">
    <source>
        <dbReference type="PROSITE" id="PS50090"/>
    </source>
</evidence>
<dbReference type="AlphaFoldDB" id="A0A232EPA7"/>
<dbReference type="GO" id="GO:0005829">
    <property type="term" value="C:cytosol"/>
    <property type="evidence" value="ECO:0007669"/>
    <property type="project" value="TreeGrafter"/>
</dbReference>
<dbReference type="InterPro" id="IPR001623">
    <property type="entry name" value="DnaJ_domain"/>
</dbReference>
<feature type="compositionally biased region" description="Basic and acidic residues" evidence="8">
    <location>
        <begin position="292"/>
        <end position="354"/>
    </location>
</feature>
<gene>
    <name evidence="12" type="ORF">TSAR_003592</name>
</gene>
<feature type="region of interest" description="Disordered" evidence="8">
    <location>
        <begin position="292"/>
        <end position="358"/>
    </location>
</feature>
<dbReference type="GO" id="GO:0030544">
    <property type="term" value="F:Hsp70 protein binding"/>
    <property type="evidence" value="ECO:0007669"/>
    <property type="project" value="InterPro"/>
</dbReference>
<dbReference type="PANTHER" id="PTHR43999:SF1">
    <property type="entry name" value="DNAJ HOMOLOG SUBFAMILY C MEMBER 2"/>
    <property type="match status" value="1"/>
</dbReference>
<evidence type="ECO:0000259" key="11">
    <source>
        <dbReference type="PROSITE" id="PS51293"/>
    </source>
</evidence>
<dbReference type="STRING" id="543379.A0A232EPA7"/>
<evidence type="ECO:0000313" key="13">
    <source>
        <dbReference type="Proteomes" id="UP000215335"/>
    </source>
</evidence>
<keyword evidence="6" id="KW-0143">Chaperone</keyword>
<dbReference type="PROSITE" id="PS50090">
    <property type="entry name" value="MYB_LIKE"/>
    <property type="match status" value="1"/>
</dbReference>
<dbReference type="GO" id="GO:0051083">
    <property type="term" value="P:'de novo' cotranslational protein folding"/>
    <property type="evidence" value="ECO:0007669"/>
    <property type="project" value="InterPro"/>
</dbReference>
<sequence>MAPLLRLLFTKDFNFTEYSCGILAGKRMDKPSNALIVYVSQEAWLKSVLEGKHGRVDTSIDYCTNREEEEEDFSNYKFEDDILYLRSLDPKEWKEQDHYAVLGIKDLRYRANEDVIKRAYKHKILKHHPDKRKAMGEEIRADDDYFTCITKAWETLGNPVKRRSYDSVDPYFNDNLPEEKEVKENFFKVMGPAFKENSRWSVKQPVPKLGDSNTPRDQVEKFYMFWYDFESWREYSYQDEEDKESGQDRETRKWIEKKNKSVRVKKKKEEMTRIRTLVDMAYNLDPRIRKFQQQDKDKKQAVKRAKQEAARARQLEEERVVREAAEKQRAEKEKREAEERAKADALKQEREAQKKALRRERKNFRDLCKEKNYFAETSEENIRHMENVEKMCELFKLAQLEESVKTIRSEGKSAFIRIMSEVDQKLEAERRAALGYTDTRNTQDKQVKAHTAPWSESDLQLLIKAVNLFPAGTNQRWEVVANFINQHSNSSSGAKRDAKEVLAKAKDLQSTDFSKSSLKEQANKKAFDNFIAEKKHKDVDDRMPAVTERLDNPVTNGKNTTAVKVNEEKKEKEAAPAPWTPAEQKLLEQALKTYPASAPDRWDQISACLPSRTKKECMKRYKELVELVKAKKAAQVLK</sequence>
<keyword evidence="13" id="KW-1185">Reference proteome</keyword>
<dbReference type="InterPro" id="IPR009057">
    <property type="entry name" value="Homeodomain-like_sf"/>
</dbReference>
<dbReference type="Proteomes" id="UP000215335">
    <property type="component" value="Unassembled WGS sequence"/>
</dbReference>
<dbReference type="SUPFAM" id="SSF46689">
    <property type="entry name" value="Homeodomain-like"/>
    <property type="match status" value="2"/>
</dbReference>
<accession>A0A232EPA7</accession>
<dbReference type="GO" id="GO:0005634">
    <property type="term" value="C:nucleus"/>
    <property type="evidence" value="ECO:0007669"/>
    <property type="project" value="UniProtKB-SubCell"/>
</dbReference>
<dbReference type="GO" id="GO:0006450">
    <property type="term" value="P:regulation of translational fidelity"/>
    <property type="evidence" value="ECO:0007669"/>
    <property type="project" value="InterPro"/>
</dbReference>
<dbReference type="PROSITE" id="PS51293">
    <property type="entry name" value="SANT"/>
    <property type="match status" value="1"/>
</dbReference>
<dbReference type="InterPro" id="IPR018253">
    <property type="entry name" value="DnaJ_domain_CS"/>
</dbReference>
<dbReference type="CDD" id="cd06257">
    <property type="entry name" value="DnaJ"/>
    <property type="match status" value="1"/>
</dbReference>
<feature type="domain" description="Myb-like" evidence="10">
    <location>
        <begin position="571"/>
        <end position="625"/>
    </location>
</feature>
<dbReference type="OrthoDB" id="1690618at2759"/>
<reference evidence="12 13" key="1">
    <citation type="journal article" date="2017" name="Curr. Biol.">
        <title>The Evolution of Venom by Co-option of Single-Copy Genes.</title>
        <authorList>
            <person name="Martinson E.O."/>
            <person name="Mrinalini"/>
            <person name="Kelkar Y.D."/>
            <person name="Chang C.H."/>
            <person name="Werren J.H."/>
        </authorList>
    </citation>
    <scope>NUCLEOTIDE SEQUENCE [LARGE SCALE GENOMIC DNA]</scope>
    <source>
        <strain evidence="12 13">Alberta</strain>
        <tissue evidence="12">Whole body</tissue>
    </source>
</reference>
<dbReference type="FunFam" id="1.10.10.60:FF:000180">
    <property type="entry name" value="DnaJ (Hsp40) homolog, subfamily C, member 2"/>
    <property type="match status" value="1"/>
</dbReference>
<evidence type="ECO:0000256" key="7">
    <source>
        <dbReference type="ARBA" id="ARBA00023242"/>
    </source>
</evidence>
<dbReference type="PANTHER" id="PTHR43999">
    <property type="entry name" value="DNAJ HOMOLOG SUBFAMILY C MEMBER 2"/>
    <property type="match status" value="1"/>
</dbReference>
<dbReference type="InterPro" id="IPR042569">
    <property type="entry name" value="RAC_head_sf"/>
</dbReference>
<dbReference type="Pfam" id="PF16717">
    <property type="entry name" value="RAC_head"/>
    <property type="match status" value="1"/>
</dbReference>
<dbReference type="CDD" id="cd00167">
    <property type="entry name" value="SANT"/>
    <property type="match status" value="1"/>
</dbReference>